<dbReference type="GO" id="GO:0006886">
    <property type="term" value="P:intracellular protein transport"/>
    <property type="evidence" value="ECO:0007669"/>
    <property type="project" value="InterPro"/>
</dbReference>
<dbReference type="PANTHER" id="PTHR10292:SF1">
    <property type="entry name" value="CLATHRIN HEAVY CHAIN"/>
    <property type="match status" value="1"/>
</dbReference>
<dbReference type="GO" id="GO:0030130">
    <property type="term" value="C:clathrin coat of trans-Golgi network vesicle"/>
    <property type="evidence" value="ECO:0007669"/>
    <property type="project" value="InterPro"/>
</dbReference>
<feature type="region of interest" description="Disordered" evidence="1">
    <location>
        <begin position="61"/>
        <end position="88"/>
    </location>
</feature>
<dbReference type="InterPro" id="IPR022365">
    <property type="entry name" value="Clathrin_H-chain_propeller_rpt"/>
</dbReference>
<name>A0A426XJB8_ENSVE</name>
<dbReference type="Proteomes" id="UP000287651">
    <property type="component" value="Unassembled WGS sequence"/>
</dbReference>
<dbReference type="PANTHER" id="PTHR10292">
    <property type="entry name" value="CLATHRIN HEAVY CHAIN RELATED"/>
    <property type="match status" value="1"/>
</dbReference>
<accession>A0A426XJB8</accession>
<dbReference type="GO" id="GO:0030132">
    <property type="term" value="C:clathrin coat of coated pit"/>
    <property type="evidence" value="ECO:0007669"/>
    <property type="project" value="InterPro"/>
</dbReference>
<proteinExistence type="predicted"/>
<evidence type="ECO:0000313" key="3">
    <source>
        <dbReference type="Proteomes" id="UP000287651"/>
    </source>
</evidence>
<dbReference type="GO" id="GO:0071439">
    <property type="term" value="C:clathrin complex"/>
    <property type="evidence" value="ECO:0007669"/>
    <property type="project" value="TreeGrafter"/>
</dbReference>
<dbReference type="GO" id="GO:0032051">
    <property type="term" value="F:clathrin light chain binding"/>
    <property type="evidence" value="ECO:0007669"/>
    <property type="project" value="TreeGrafter"/>
</dbReference>
<dbReference type="AlphaFoldDB" id="A0A426XJB8"/>
<dbReference type="Pfam" id="PF01394">
    <property type="entry name" value="Clathrin_propel"/>
    <property type="match status" value="1"/>
</dbReference>
<dbReference type="GO" id="GO:0005198">
    <property type="term" value="F:structural molecule activity"/>
    <property type="evidence" value="ECO:0007669"/>
    <property type="project" value="InterPro"/>
</dbReference>
<dbReference type="SUPFAM" id="SSF50989">
    <property type="entry name" value="Clathrin heavy-chain terminal domain"/>
    <property type="match status" value="1"/>
</dbReference>
<dbReference type="GO" id="GO:0009506">
    <property type="term" value="C:plasmodesma"/>
    <property type="evidence" value="ECO:0007669"/>
    <property type="project" value="TreeGrafter"/>
</dbReference>
<gene>
    <name evidence="2" type="ORF">B296_00032409</name>
</gene>
<organism evidence="2 3">
    <name type="scientific">Ensete ventricosum</name>
    <name type="common">Abyssinian banana</name>
    <name type="synonym">Musa ensete</name>
    <dbReference type="NCBI Taxonomy" id="4639"/>
    <lineage>
        <taxon>Eukaryota</taxon>
        <taxon>Viridiplantae</taxon>
        <taxon>Streptophyta</taxon>
        <taxon>Embryophyta</taxon>
        <taxon>Tracheophyta</taxon>
        <taxon>Spermatophyta</taxon>
        <taxon>Magnoliopsida</taxon>
        <taxon>Liliopsida</taxon>
        <taxon>Zingiberales</taxon>
        <taxon>Musaceae</taxon>
        <taxon>Ensete</taxon>
    </lineage>
</organism>
<dbReference type="EMBL" id="AMZH03020072">
    <property type="protein sequence ID" value="RRT39560.1"/>
    <property type="molecule type" value="Genomic_DNA"/>
</dbReference>
<reference evidence="2 3" key="1">
    <citation type="journal article" date="2014" name="Agronomy (Basel)">
        <title>A Draft Genome Sequence for Ensete ventricosum, the Drought-Tolerant Tree Against Hunger.</title>
        <authorList>
            <person name="Harrison J."/>
            <person name="Moore K.A."/>
            <person name="Paszkiewicz K."/>
            <person name="Jones T."/>
            <person name="Grant M."/>
            <person name="Ambacheew D."/>
            <person name="Muzemil S."/>
            <person name="Studholme D.J."/>
        </authorList>
    </citation>
    <scope>NUCLEOTIDE SEQUENCE [LARGE SCALE GENOMIC DNA]</scope>
</reference>
<dbReference type="Gene3D" id="2.130.10.110">
    <property type="entry name" value="Clathrin heavy-chain terminal domain"/>
    <property type="match status" value="1"/>
</dbReference>
<evidence type="ECO:0000313" key="2">
    <source>
        <dbReference type="EMBL" id="RRT39560.1"/>
    </source>
</evidence>
<protein>
    <recommendedName>
        <fullName evidence="4">Clathrin heavy chain linker core motif domain-containing protein</fullName>
    </recommendedName>
</protein>
<dbReference type="GO" id="GO:0009507">
    <property type="term" value="C:chloroplast"/>
    <property type="evidence" value="ECO:0007669"/>
    <property type="project" value="TreeGrafter"/>
</dbReference>
<dbReference type="InterPro" id="IPR016025">
    <property type="entry name" value="Clathrin_H-chain_N"/>
</dbReference>
<evidence type="ECO:0000256" key="1">
    <source>
        <dbReference type="SAM" id="MobiDB-lite"/>
    </source>
</evidence>
<sequence>MRKLKYGFGFISLWAKRRRVPDVDILSLESPVGFLSARSKWAPSDPFSPVGTLVEARSSCHGRGQCSDSDAGGFDGESPRPTDPPLPLPSIGINPQFITFTHVTMESDKYICVRETSPQNSVVIVDMNMPMQPLRRPITADSALMNPNSRILALKVCPVDPLGMEAKK</sequence>
<comment type="caution">
    <text evidence="2">The sequence shown here is derived from an EMBL/GenBank/DDBJ whole genome shotgun (WGS) entry which is preliminary data.</text>
</comment>
<evidence type="ECO:0008006" key="4">
    <source>
        <dbReference type="Google" id="ProtNLM"/>
    </source>
</evidence>
<dbReference type="GO" id="GO:0006898">
    <property type="term" value="P:receptor-mediated endocytosis"/>
    <property type="evidence" value="ECO:0007669"/>
    <property type="project" value="TreeGrafter"/>
</dbReference>